<dbReference type="SUPFAM" id="SSF50447">
    <property type="entry name" value="Translation proteins"/>
    <property type="match status" value="1"/>
</dbReference>
<dbReference type="GO" id="GO:0000454">
    <property type="term" value="P:snoRNA guided rRNA pseudouridine synthesis"/>
    <property type="evidence" value="ECO:0007669"/>
    <property type="project" value="TreeGrafter"/>
</dbReference>
<feature type="compositionally biased region" description="Gly residues" evidence="9">
    <location>
        <begin position="11"/>
        <end position="44"/>
    </location>
</feature>
<dbReference type="InterPro" id="IPR038664">
    <property type="entry name" value="Gar1/Naf1_Cbf5-bd_sf"/>
</dbReference>
<dbReference type="AlphaFoldDB" id="A0AAV4QBC5"/>
<dbReference type="EMBL" id="BPLR01005826">
    <property type="protein sequence ID" value="GIY05300.1"/>
    <property type="molecule type" value="Genomic_DNA"/>
</dbReference>
<keyword evidence="4 8" id="KW-0694">RNA-binding</keyword>
<keyword evidence="11" id="KW-1185">Reference proteome</keyword>
<comment type="subunit">
    <text evidence="8">Component of the small nucleolar ribonucleoprotein particles containing H/ACA-type snoRNAs (H/ACA snoRNPs).</text>
</comment>
<gene>
    <name evidence="10" type="primary">Gar1</name>
    <name evidence="10" type="ORF">CEXT_191171</name>
</gene>
<evidence type="ECO:0000256" key="5">
    <source>
        <dbReference type="ARBA" id="ARBA00023242"/>
    </source>
</evidence>
<evidence type="ECO:0000256" key="3">
    <source>
        <dbReference type="ARBA" id="ARBA00022552"/>
    </source>
</evidence>
<evidence type="ECO:0000256" key="4">
    <source>
        <dbReference type="ARBA" id="ARBA00022884"/>
    </source>
</evidence>
<comment type="caution">
    <text evidence="10">The sequence shown here is derived from an EMBL/GenBank/DDBJ whole genome shotgun (WGS) entry which is preliminary data.</text>
</comment>
<comment type="similarity">
    <text evidence="7 8">Belongs to the GAR1 family.</text>
</comment>
<reference evidence="10 11" key="1">
    <citation type="submission" date="2021-06" db="EMBL/GenBank/DDBJ databases">
        <title>Caerostris extrusa draft genome.</title>
        <authorList>
            <person name="Kono N."/>
            <person name="Arakawa K."/>
        </authorList>
    </citation>
    <scope>NUCLEOTIDE SEQUENCE [LARGE SCALE GENOMIC DNA]</scope>
</reference>
<name>A0AAV4QBC5_CAEEX</name>
<dbReference type="GO" id="GO:0034513">
    <property type="term" value="F:box H/ACA snoRNA binding"/>
    <property type="evidence" value="ECO:0007669"/>
    <property type="project" value="TreeGrafter"/>
</dbReference>
<dbReference type="PANTHER" id="PTHR23237">
    <property type="entry name" value="NUCLEOLAR PROTEIN FAMILY A MEMBER 1 SNORNP PROTEIN GAR1"/>
    <property type="match status" value="1"/>
</dbReference>
<keyword evidence="3 8" id="KW-0698">rRNA processing</keyword>
<evidence type="ECO:0000256" key="7">
    <source>
        <dbReference type="ARBA" id="ARBA00038293"/>
    </source>
</evidence>
<organism evidence="10 11">
    <name type="scientific">Caerostris extrusa</name>
    <name type="common">Bark spider</name>
    <name type="synonym">Caerostris bankana</name>
    <dbReference type="NCBI Taxonomy" id="172846"/>
    <lineage>
        <taxon>Eukaryota</taxon>
        <taxon>Metazoa</taxon>
        <taxon>Ecdysozoa</taxon>
        <taxon>Arthropoda</taxon>
        <taxon>Chelicerata</taxon>
        <taxon>Arachnida</taxon>
        <taxon>Araneae</taxon>
        <taxon>Araneomorphae</taxon>
        <taxon>Entelegynae</taxon>
        <taxon>Araneoidea</taxon>
        <taxon>Araneidae</taxon>
        <taxon>Caerostris</taxon>
    </lineage>
</organism>
<dbReference type="Gene3D" id="2.40.10.230">
    <property type="entry name" value="Probable tRNA pseudouridine synthase domain"/>
    <property type="match status" value="1"/>
</dbReference>
<feature type="region of interest" description="Disordered" evidence="9">
    <location>
        <begin position="1"/>
        <end position="48"/>
    </location>
</feature>
<sequence length="275" mass="30241">MVRSHKLGMSRGFGGRGGRGGFGGGRGRGGGFGGRGGRGGGRGGFRNFDTGPPEEVRELGYFSHPCEEQLVCKVTIEDVPFFNAPIYLENKEQIGKVDEIFGPIRDYYISVKLSEDVKANSFEKIKRFILIHRKYYLYNDSFQNLLALLQHLEEVVEEDEEDVVEEVFVEVVDLEAAVVVVEEVDLEEDVEDSTEIVEAVVGASTETAVVVVVVSTETAVVAVVDSIEIVAAAVVDLMAEDSNAALMVETVMAIKIRDKNLINFYSYVKQRICTS</sequence>
<dbReference type="InterPro" id="IPR007504">
    <property type="entry name" value="H/ACA_rnp_Gar1/Naf1"/>
</dbReference>
<evidence type="ECO:0000256" key="1">
    <source>
        <dbReference type="ARBA" id="ARBA00004604"/>
    </source>
</evidence>
<dbReference type="Pfam" id="PF04410">
    <property type="entry name" value="Gar1"/>
    <property type="match status" value="1"/>
</dbReference>
<dbReference type="FunFam" id="2.40.10.230:FF:000001">
    <property type="entry name" value="H/ACA ribonucleoprotein complex subunit"/>
    <property type="match status" value="1"/>
</dbReference>
<evidence type="ECO:0000256" key="9">
    <source>
        <dbReference type="SAM" id="MobiDB-lite"/>
    </source>
</evidence>
<dbReference type="GO" id="GO:0031429">
    <property type="term" value="C:box H/ACA snoRNP complex"/>
    <property type="evidence" value="ECO:0007669"/>
    <property type="project" value="TreeGrafter"/>
</dbReference>
<comment type="subcellular location">
    <subcellularLocation>
        <location evidence="1 8">Nucleus</location>
        <location evidence="1 8">Nucleolus</location>
    </subcellularLocation>
</comment>
<protein>
    <recommendedName>
        <fullName evidence="8">H/ACA ribonucleoprotein complex subunit</fullName>
    </recommendedName>
</protein>
<evidence type="ECO:0000313" key="11">
    <source>
        <dbReference type="Proteomes" id="UP001054945"/>
    </source>
</evidence>
<accession>A0AAV4QBC5</accession>
<dbReference type="Proteomes" id="UP001054945">
    <property type="component" value="Unassembled WGS sequence"/>
</dbReference>
<proteinExistence type="inferred from homology"/>
<keyword evidence="5 8" id="KW-0539">Nucleus</keyword>
<evidence type="ECO:0000256" key="6">
    <source>
        <dbReference type="ARBA" id="ARBA00023274"/>
    </source>
</evidence>
<keyword evidence="2 8" id="KW-0690">Ribosome biogenesis</keyword>
<dbReference type="InterPro" id="IPR009000">
    <property type="entry name" value="Transl_B-barrel_sf"/>
</dbReference>
<dbReference type="PANTHER" id="PTHR23237:SF6">
    <property type="entry name" value="H_ACA RIBONUCLEOPROTEIN COMPLEX SUBUNIT 1"/>
    <property type="match status" value="1"/>
</dbReference>
<keyword evidence="6 8" id="KW-0687">Ribonucleoprotein</keyword>
<comment type="function">
    <text evidence="8">Required for ribosome biogenesis. Part of a complex which catalyzes pseudouridylation of rRNA. This involves the isomerization of uridine such that the ribose is subsequently attached to C5, instead of the normal N1. Pseudouridine ("psi") residues may serve to stabilize the conformation of rRNAs.</text>
</comment>
<evidence type="ECO:0000313" key="10">
    <source>
        <dbReference type="EMBL" id="GIY05300.1"/>
    </source>
</evidence>
<evidence type="ECO:0000256" key="2">
    <source>
        <dbReference type="ARBA" id="ARBA00022517"/>
    </source>
</evidence>
<evidence type="ECO:0000256" key="8">
    <source>
        <dbReference type="RuleBase" id="RU364004"/>
    </source>
</evidence>